<proteinExistence type="predicted"/>
<accession>A0A8J6LKV9</accession>
<organism evidence="2 3">
    <name type="scientific">Tenebrio molitor</name>
    <name type="common">Yellow mealworm beetle</name>
    <dbReference type="NCBI Taxonomy" id="7067"/>
    <lineage>
        <taxon>Eukaryota</taxon>
        <taxon>Metazoa</taxon>
        <taxon>Ecdysozoa</taxon>
        <taxon>Arthropoda</taxon>
        <taxon>Hexapoda</taxon>
        <taxon>Insecta</taxon>
        <taxon>Pterygota</taxon>
        <taxon>Neoptera</taxon>
        <taxon>Endopterygota</taxon>
        <taxon>Coleoptera</taxon>
        <taxon>Polyphaga</taxon>
        <taxon>Cucujiformia</taxon>
        <taxon>Tenebrionidae</taxon>
        <taxon>Tenebrio</taxon>
    </lineage>
</organism>
<keyword evidence="3" id="KW-1185">Reference proteome</keyword>
<dbReference type="AlphaFoldDB" id="A0A8J6LKV9"/>
<feature type="region of interest" description="Disordered" evidence="1">
    <location>
        <begin position="22"/>
        <end position="41"/>
    </location>
</feature>
<dbReference type="EMBL" id="JABDTM020000147">
    <property type="protein sequence ID" value="KAH0822698.1"/>
    <property type="molecule type" value="Genomic_DNA"/>
</dbReference>
<feature type="region of interest" description="Disordered" evidence="1">
    <location>
        <begin position="77"/>
        <end position="122"/>
    </location>
</feature>
<evidence type="ECO:0000313" key="2">
    <source>
        <dbReference type="EMBL" id="KAH0822698.1"/>
    </source>
</evidence>
<gene>
    <name evidence="2" type="ORF">GEV33_000093</name>
</gene>
<reference evidence="2" key="2">
    <citation type="submission" date="2021-08" db="EMBL/GenBank/DDBJ databases">
        <authorList>
            <person name="Eriksson T."/>
        </authorList>
    </citation>
    <scope>NUCLEOTIDE SEQUENCE</scope>
    <source>
        <strain evidence="2">Stoneville</strain>
        <tissue evidence="2">Whole head</tissue>
    </source>
</reference>
<name>A0A8J6LKV9_TENMO</name>
<protein>
    <submittedName>
        <fullName evidence="2">Uncharacterized protein</fullName>
    </submittedName>
</protein>
<dbReference type="Proteomes" id="UP000719412">
    <property type="component" value="Unassembled WGS sequence"/>
</dbReference>
<reference evidence="2" key="1">
    <citation type="journal article" date="2020" name="J Insects Food Feed">
        <title>The yellow mealworm (Tenebrio molitor) genome: a resource for the emerging insects as food and feed industry.</title>
        <authorList>
            <person name="Eriksson T."/>
            <person name="Andere A."/>
            <person name="Kelstrup H."/>
            <person name="Emery V."/>
            <person name="Picard C."/>
        </authorList>
    </citation>
    <scope>NUCLEOTIDE SEQUENCE</scope>
    <source>
        <strain evidence="2">Stoneville</strain>
        <tissue evidence="2">Whole head</tissue>
    </source>
</reference>
<evidence type="ECO:0000256" key="1">
    <source>
        <dbReference type="SAM" id="MobiDB-lite"/>
    </source>
</evidence>
<comment type="caution">
    <text evidence="2">The sequence shown here is derived from an EMBL/GenBank/DDBJ whole genome shotgun (WGS) entry which is preliminary data.</text>
</comment>
<evidence type="ECO:0000313" key="3">
    <source>
        <dbReference type="Proteomes" id="UP000719412"/>
    </source>
</evidence>
<sequence>MFIDRGGFRLVALSAACRMRDAPRAKRRRPTPTGAPSAVTFGGRRLRSGVSVSETPTVRPSGNDKTCFHFTLSRPRGGEALAGPRVRPTTLVSSGSQTAATAATWQRRGGITWGGTSQSELG</sequence>